<comment type="caution">
    <text evidence="1">The sequence shown here is derived from an EMBL/GenBank/DDBJ whole genome shotgun (WGS) entry which is preliminary data.</text>
</comment>
<dbReference type="EMBL" id="CM023487">
    <property type="protein sequence ID" value="KAH6925218.1"/>
    <property type="molecule type" value="Genomic_DNA"/>
</dbReference>
<proteinExistence type="predicted"/>
<protein>
    <submittedName>
        <fullName evidence="1">Uncharacterized protein</fullName>
    </submittedName>
</protein>
<sequence>MSTHLCPSRALRQHRWPTPPASLLTKSRTRRHTGDLSSGLTKASQRVSRPGLRKGDAVGTSKRHSHRRAFRPRKPQLLIAAADISRGAPKSGQQRECSEGDKLRVTSLPLPAERSAPTVPDSVGTPGAEPQYQTARHPWPAATRLPEPRLPESKR</sequence>
<reference evidence="1" key="1">
    <citation type="submission" date="2020-05" db="EMBL/GenBank/DDBJ databases">
        <title>Large-scale comparative analyses of tick genomes elucidate their genetic diversity and vector capacities.</title>
        <authorList>
            <person name="Jia N."/>
            <person name="Wang J."/>
            <person name="Shi W."/>
            <person name="Du L."/>
            <person name="Sun Y."/>
            <person name="Zhan W."/>
            <person name="Jiang J."/>
            <person name="Wang Q."/>
            <person name="Zhang B."/>
            <person name="Ji P."/>
            <person name="Sakyi L.B."/>
            <person name="Cui X."/>
            <person name="Yuan T."/>
            <person name="Jiang B."/>
            <person name="Yang W."/>
            <person name="Lam T.T.-Y."/>
            <person name="Chang Q."/>
            <person name="Ding S."/>
            <person name="Wang X."/>
            <person name="Zhu J."/>
            <person name="Ruan X."/>
            <person name="Zhao L."/>
            <person name="Wei J."/>
            <person name="Que T."/>
            <person name="Du C."/>
            <person name="Cheng J."/>
            <person name="Dai P."/>
            <person name="Han X."/>
            <person name="Huang E."/>
            <person name="Gao Y."/>
            <person name="Liu J."/>
            <person name="Shao H."/>
            <person name="Ye R."/>
            <person name="Li L."/>
            <person name="Wei W."/>
            <person name="Wang X."/>
            <person name="Wang C."/>
            <person name="Yang T."/>
            <person name="Huo Q."/>
            <person name="Li W."/>
            <person name="Guo W."/>
            <person name="Chen H."/>
            <person name="Zhou L."/>
            <person name="Ni X."/>
            <person name="Tian J."/>
            <person name="Zhou Y."/>
            <person name="Sheng Y."/>
            <person name="Liu T."/>
            <person name="Pan Y."/>
            <person name="Xia L."/>
            <person name="Li J."/>
            <person name="Zhao F."/>
            <person name="Cao W."/>
        </authorList>
    </citation>
    <scope>NUCLEOTIDE SEQUENCE</scope>
    <source>
        <strain evidence="1">Hyas-2018</strain>
    </source>
</reference>
<organism evidence="1 2">
    <name type="scientific">Hyalomma asiaticum</name>
    <name type="common">Tick</name>
    <dbReference type="NCBI Taxonomy" id="266040"/>
    <lineage>
        <taxon>Eukaryota</taxon>
        <taxon>Metazoa</taxon>
        <taxon>Ecdysozoa</taxon>
        <taxon>Arthropoda</taxon>
        <taxon>Chelicerata</taxon>
        <taxon>Arachnida</taxon>
        <taxon>Acari</taxon>
        <taxon>Parasitiformes</taxon>
        <taxon>Ixodida</taxon>
        <taxon>Ixodoidea</taxon>
        <taxon>Ixodidae</taxon>
        <taxon>Hyalomminae</taxon>
        <taxon>Hyalomma</taxon>
    </lineage>
</organism>
<evidence type="ECO:0000313" key="2">
    <source>
        <dbReference type="Proteomes" id="UP000821845"/>
    </source>
</evidence>
<accession>A0ACB7RV09</accession>
<keyword evidence="2" id="KW-1185">Reference proteome</keyword>
<name>A0ACB7RV09_HYAAI</name>
<gene>
    <name evidence="1" type="ORF">HPB50_002003</name>
</gene>
<evidence type="ECO:0000313" key="1">
    <source>
        <dbReference type="EMBL" id="KAH6925218.1"/>
    </source>
</evidence>
<dbReference type="Proteomes" id="UP000821845">
    <property type="component" value="Chromosome 7"/>
</dbReference>